<evidence type="ECO:0000256" key="1">
    <source>
        <dbReference type="SAM" id="SignalP"/>
    </source>
</evidence>
<evidence type="ECO:0000313" key="2">
    <source>
        <dbReference type="EMBL" id="CAE6500330.1"/>
    </source>
</evidence>
<reference evidence="2" key="1">
    <citation type="submission" date="2021-01" db="EMBL/GenBank/DDBJ databases">
        <authorList>
            <person name="Kaushik A."/>
        </authorList>
    </citation>
    <scope>NUCLEOTIDE SEQUENCE</scope>
    <source>
        <strain evidence="2">Type strain: AG8-Rh-89/</strain>
    </source>
</reference>
<gene>
    <name evidence="2" type="ORF">RDB_LOCUS94451</name>
</gene>
<feature type="non-terminal residue" evidence="2">
    <location>
        <position position="1"/>
    </location>
</feature>
<proteinExistence type="predicted"/>
<evidence type="ECO:0000313" key="3">
    <source>
        <dbReference type="Proteomes" id="UP000663850"/>
    </source>
</evidence>
<feature type="chain" id="PRO_5034930443" description="Hydrophobin" evidence="1">
    <location>
        <begin position="23"/>
        <end position="105"/>
    </location>
</feature>
<name>A0A8H3CYR0_9AGAM</name>
<dbReference type="EMBL" id="CAJMWZ010005091">
    <property type="protein sequence ID" value="CAE6500330.1"/>
    <property type="molecule type" value="Genomic_DNA"/>
</dbReference>
<organism evidence="2 3">
    <name type="scientific">Rhizoctonia solani</name>
    <dbReference type="NCBI Taxonomy" id="456999"/>
    <lineage>
        <taxon>Eukaryota</taxon>
        <taxon>Fungi</taxon>
        <taxon>Dikarya</taxon>
        <taxon>Basidiomycota</taxon>
        <taxon>Agaricomycotina</taxon>
        <taxon>Agaricomycetes</taxon>
        <taxon>Cantharellales</taxon>
        <taxon>Ceratobasidiaceae</taxon>
        <taxon>Rhizoctonia</taxon>
    </lineage>
</organism>
<comment type="caution">
    <text evidence="2">The sequence shown here is derived from an EMBL/GenBank/DDBJ whole genome shotgun (WGS) entry which is preliminary data.</text>
</comment>
<accession>A0A8H3CYR0</accession>
<protein>
    <recommendedName>
        <fullName evidence="4">Hydrophobin</fullName>
    </recommendedName>
</protein>
<keyword evidence="1" id="KW-0732">Signal</keyword>
<dbReference type="Proteomes" id="UP000663850">
    <property type="component" value="Unassembled WGS sequence"/>
</dbReference>
<sequence length="105" mass="11334">MLRSTCTRIVAACLVLAASTHAKTSHFERAPHIKRATSDQCVYLNKDMVPNINIGLGANIPDIFGNYNGCLCVANVPNIVSTYLPLSLAVSLVGRAATINWLTNY</sequence>
<evidence type="ECO:0008006" key="4">
    <source>
        <dbReference type="Google" id="ProtNLM"/>
    </source>
</evidence>
<dbReference type="AlphaFoldDB" id="A0A8H3CYR0"/>
<feature type="signal peptide" evidence="1">
    <location>
        <begin position="1"/>
        <end position="22"/>
    </location>
</feature>